<evidence type="ECO:0000313" key="2">
    <source>
        <dbReference type="Proteomes" id="UP001147733"/>
    </source>
</evidence>
<comment type="caution">
    <text evidence="1">The sequence shown here is derived from an EMBL/GenBank/DDBJ whole genome shotgun (WGS) entry which is preliminary data.</text>
</comment>
<reference evidence="1" key="2">
    <citation type="journal article" date="2023" name="IMA Fungus">
        <title>Comparative genomic study of the Penicillium genus elucidates a diverse pangenome and 15 lateral gene transfer events.</title>
        <authorList>
            <person name="Petersen C."/>
            <person name="Sorensen T."/>
            <person name="Nielsen M.R."/>
            <person name="Sondergaard T.E."/>
            <person name="Sorensen J.L."/>
            <person name="Fitzpatrick D.A."/>
            <person name="Frisvad J.C."/>
            <person name="Nielsen K.L."/>
        </authorList>
    </citation>
    <scope>NUCLEOTIDE SEQUENCE</scope>
    <source>
        <strain evidence="1">IBT 23319</strain>
    </source>
</reference>
<gene>
    <name evidence="1" type="ORF">N7469_009810</name>
</gene>
<dbReference type="GeneID" id="81387882"/>
<proteinExistence type="predicted"/>
<evidence type="ECO:0000313" key="1">
    <source>
        <dbReference type="EMBL" id="KAJ5220923.1"/>
    </source>
</evidence>
<dbReference type="OrthoDB" id="10009520at2759"/>
<dbReference type="Proteomes" id="UP001147733">
    <property type="component" value="Unassembled WGS sequence"/>
</dbReference>
<sequence length="129" mass="14189">MTQKSAQLSLKLLQDDIDEPKSPTGTLTDQELALELWKAEVEAQAFALFDHELAVRMSKTARADAALISSLLKEELAAQADRRLALSLDENATPTNQLARPVDIKPAQRMVDIVLAQNTGARHGQEKEN</sequence>
<organism evidence="1 2">
    <name type="scientific">Penicillium citrinum</name>
    <dbReference type="NCBI Taxonomy" id="5077"/>
    <lineage>
        <taxon>Eukaryota</taxon>
        <taxon>Fungi</taxon>
        <taxon>Dikarya</taxon>
        <taxon>Ascomycota</taxon>
        <taxon>Pezizomycotina</taxon>
        <taxon>Eurotiomycetes</taxon>
        <taxon>Eurotiomycetidae</taxon>
        <taxon>Eurotiales</taxon>
        <taxon>Aspergillaceae</taxon>
        <taxon>Penicillium</taxon>
    </lineage>
</organism>
<dbReference type="AlphaFoldDB" id="A0A9W9TFM2"/>
<name>A0A9W9TFM2_PENCI</name>
<reference evidence="1" key="1">
    <citation type="submission" date="2022-11" db="EMBL/GenBank/DDBJ databases">
        <authorList>
            <person name="Petersen C."/>
        </authorList>
    </citation>
    <scope>NUCLEOTIDE SEQUENCE</scope>
    <source>
        <strain evidence="1">IBT 23319</strain>
    </source>
</reference>
<protein>
    <submittedName>
        <fullName evidence="1">Uncharacterized protein</fullName>
    </submittedName>
</protein>
<dbReference type="EMBL" id="JAPQKT010000009">
    <property type="protein sequence ID" value="KAJ5220923.1"/>
    <property type="molecule type" value="Genomic_DNA"/>
</dbReference>
<keyword evidence="2" id="KW-1185">Reference proteome</keyword>
<dbReference type="RefSeq" id="XP_056495846.1">
    <property type="nucleotide sequence ID" value="XM_056648715.1"/>
</dbReference>
<accession>A0A9W9TFM2</accession>